<comment type="caution">
    <text evidence="2">The sequence shown here is derived from an EMBL/GenBank/DDBJ whole genome shotgun (WGS) entry which is preliminary data.</text>
</comment>
<dbReference type="Proteomes" id="UP000486351">
    <property type="component" value="Unassembled WGS sequence"/>
</dbReference>
<name>A0A6G0S3J6_9STRA</name>
<gene>
    <name evidence="2" type="ORF">PF008_g7071</name>
</gene>
<dbReference type="AlphaFoldDB" id="A0A6G0S3J6"/>
<reference evidence="2 3" key="1">
    <citation type="submission" date="2018-09" db="EMBL/GenBank/DDBJ databases">
        <title>Genomic investigation of the strawberry pathogen Phytophthora fragariae indicates pathogenicity is determined by transcriptional variation in three key races.</title>
        <authorList>
            <person name="Adams T.M."/>
            <person name="Armitage A.D."/>
            <person name="Sobczyk M.K."/>
            <person name="Bates H.J."/>
            <person name="Dunwell J.M."/>
            <person name="Nellist C.F."/>
            <person name="Harrison R.J."/>
        </authorList>
    </citation>
    <scope>NUCLEOTIDE SEQUENCE [LARGE SCALE GENOMIC DNA]</scope>
    <source>
        <strain evidence="2 3">NOV-77</strain>
    </source>
</reference>
<evidence type="ECO:0000313" key="2">
    <source>
        <dbReference type="EMBL" id="KAE9349040.1"/>
    </source>
</evidence>
<feature type="region of interest" description="Disordered" evidence="1">
    <location>
        <begin position="1"/>
        <end position="22"/>
    </location>
</feature>
<accession>A0A6G0S3J6</accession>
<feature type="compositionally biased region" description="Basic residues" evidence="1">
    <location>
        <begin position="1"/>
        <end position="10"/>
    </location>
</feature>
<evidence type="ECO:0000313" key="3">
    <source>
        <dbReference type="Proteomes" id="UP000486351"/>
    </source>
</evidence>
<dbReference type="EMBL" id="QXFY01000291">
    <property type="protein sequence ID" value="KAE9349040.1"/>
    <property type="molecule type" value="Genomic_DNA"/>
</dbReference>
<protein>
    <submittedName>
        <fullName evidence="2">Uncharacterized protein</fullName>
    </submittedName>
</protein>
<organism evidence="2 3">
    <name type="scientific">Phytophthora fragariae</name>
    <dbReference type="NCBI Taxonomy" id="53985"/>
    <lineage>
        <taxon>Eukaryota</taxon>
        <taxon>Sar</taxon>
        <taxon>Stramenopiles</taxon>
        <taxon>Oomycota</taxon>
        <taxon>Peronosporomycetes</taxon>
        <taxon>Peronosporales</taxon>
        <taxon>Peronosporaceae</taxon>
        <taxon>Phytophthora</taxon>
    </lineage>
</organism>
<evidence type="ECO:0000256" key="1">
    <source>
        <dbReference type="SAM" id="MobiDB-lite"/>
    </source>
</evidence>
<proteinExistence type="predicted"/>
<sequence length="40" mass="4523">MSVKRAKKKPVFRDRDGVNEGKSSLQGVLDWLSTETNCNK</sequence>